<protein>
    <submittedName>
        <fullName evidence="4">Uncharacterized protein</fullName>
    </submittedName>
</protein>
<evidence type="ECO:0000256" key="1">
    <source>
        <dbReference type="ARBA" id="ARBA00022917"/>
    </source>
</evidence>
<dbReference type="PANTHER" id="PTHR43097:SF5">
    <property type="entry name" value="GLUTAMATE--TRNA LIGASE"/>
    <property type="match status" value="1"/>
</dbReference>
<evidence type="ECO:0000259" key="3">
    <source>
        <dbReference type="Pfam" id="PF20974"/>
    </source>
</evidence>
<proteinExistence type="predicted"/>
<evidence type="ECO:0000259" key="2">
    <source>
        <dbReference type="Pfam" id="PF03950"/>
    </source>
</evidence>
<accession>A0A383B3R5</accession>
<dbReference type="GO" id="GO:0006425">
    <property type="term" value="P:glutaminyl-tRNA aminoacylation"/>
    <property type="evidence" value="ECO:0007669"/>
    <property type="project" value="TreeGrafter"/>
</dbReference>
<dbReference type="InterPro" id="IPR050132">
    <property type="entry name" value="Gln/Glu-tRNA_Ligase"/>
</dbReference>
<dbReference type="GO" id="GO:0005829">
    <property type="term" value="C:cytosol"/>
    <property type="evidence" value="ECO:0007669"/>
    <property type="project" value="TreeGrafter"/>
</dbReference>
<dbReference type="Pfam" id="PF20974">
    <property type="entry name" value="tRNA-synt_1c_C2"/>
    <property type="match status" value="1"/>
</dbReference>
<feature type="domain" description="tRNA synthetases class I (E and Q) anti-codon binding" evidence="3">
    <location>
        <begin position="87"/>
        <end position="159"/>
    </location>
</feature>
<dbReference type="InterPro" id="IPR049437">
    <property type="entry name" value="tRNA-synt_1c_C2"/>
</dbReference>
<dbReference type="InterPro" id="IPR020056">
    <property type="entry name" value="Rbsml_bL25/Gln-tRNA_synth_N"/>
</dbReference>
<dbReference type="EMBL" id="UINC01197240">
    <property type="protein sequence ID" value="SVE14622.1"/>
    <property type="molecule type" value="Genomic_DNA"/>
</dbReference>
<evidence type="ECO:0000313" key="4">
    <source>
        <dbReference type="EMBL" id="SVE14622.1"/>
    </source>
</evidence>
<dbReference type="Gene3D" id="2.40.240.10">
    <property type="entry name" value="Ribosomal Protein L25, Chain P"/>
    <property type="match status" value="2"/>
</dbReference>
<dbReference type="GO" id="GO:0005524">
    <property type="term" value="F:ATP binding"/>
    <property type="evidence" value="ECO:0007669"/>
    <property type="project" value="InterPro"/>
</dbReference>
<sequence>QNKEMGIRKILFGRELYIEREDFNEIPPNNKYKRLSIGKEVRLRNAYVVKAIRFETNQNGEISTVYCTYDSKTLGTNPSDGRKVKGVIHFVEASEALEAEFRIYDRLFLDSNPNNFDDFTISINPDSLKIYMGFVEPYLLNAEAEKAYQFERVGYFCRDNKSDGLVFNKTISLRDSYK</sequence>
<dbReference type="PANTHER" id="PTHR43097">
    <property type="entry name" value="GLUTAMINE-TRNA LIGASE"/>
    <property type="match status" value="1"/>
</dbReference>
<keyword evidence="1" id="KW-0648">Protein biosynthesis</keyword>
<dbReference type="SUPFAM" id="SSF50715">
    <property type="entry name" value="Ribosomal protein L25-like"/>
    <property type="match status" value="1"/>
</dbReference>
<reference evidence="4" key="1">
    <citation type="submission" date="2018-05" db="EMBL/GenBank/DDBJ databases">
        <authorList>
            <person name="Lanie J.A."/>
            <person name="Ng W.-L."/>
            <person name="Kazmierczak K.M."/>
            <person name="Andrzejewski T.M."/>
            <person name="Davidsen T.M."/>
            <person name="Wayne K.J."/>
            <person name="Tettelin H."/>
            <person name="Glass J.I."/>
            <person name="Rusch D."/>
            <person name="Podicherti R."/>
            <person name="Tsui H.-C.T."/>
            <person name="Winkler M.E."/>
        </authorList>
    </citation>
    <scope>NUCLEOTIDE SEQUENCE</scope>
</reference>
<dbReference type="Pfam" id="PF03950">
    <property type="entry name" value="tRNA-synt_1c_C"/>
    <property type="match status" value="1"/>
</dbReference>
<feature type="domain" description="Glutamyl/glutaminyl-tRNA synthetase class Ib anti-codon binding" evidence="2">
    <location>
        <begin position="1"/>
        <end position="70"/>
    </location>
</feature>
<name>A0A383B3R5_9ZZZZ</name>
<gene>
    <name evidence="4" type="ORF">METZ01_LOCUS467476</name>
</gene>
<dbReference type="GO" id="GO:0004819">
    <property type="term" value="F:glutamine-tRNA ligase activity"/>
    <property type="evidence" value="ECO:0007669"/>
    <property type="project" value="TreeGrafter"/>
</dbReference>
<feature type="non-terminal residue" evidence="4">
    <location>
        <position position="1"/>
    </location>
</feature>
<organism evidence="4">
    <name type="scientific">marine metagenome</name>
    <dbReference type="NCBI Taxonomy" id="408172"/>
    <lineage>
        <taxon>unclassified sequences</taxon>
        <taxon>metagenomes</taxon>
        <taxon>ecological metagenomes</taxon>
    </lineage>
</organism>
<dbReference type="InterPro" id="IPR020059">
    <property type="entry name" value="Glu/Gln-tRNA-synth_Ib_codon-bd"/>
</dbReference>
<dbReference type="AlphaFoldDB" id="A0A383B3R5"/>
<dbReference type="InterPro" id="IPR011035">
    <property type="entry name" value="Ribosomal_bL25/Gln-tRNA_synth"/>
</dbReference>